<protein>
    <recommendedName>
        <fullName evidence="5">PASTA domain-containing protein</fullName>
    </recommendedName>
</protein>
<feature type="signal peptide" evidence="2">
    <location>
        <begin position="1"/>
        <end position="22"/>
    </location>
</feature>
<evidence type="ECO:0000256" key="1">
    <source>
        <dbReference type="SAM" id="MobiDB-lite"/>
    </source>
</evidence>
<sequence length="136" mass="13699">MRSLTVAAVVAAALLVACGNESGMEGQPTVSSTPSPETPSASPSPGTPTGAPPASGAVEQAKADLVKRLGIDPGQVTVVSATEVTWPDGSLGCPEPGMNYTQALVPGARIVLEAGGKQYQYHSGGTRPPFLCTNPR</sequence>
<evidence type="ECO:0000313" key="4">
    <source>
        <dbReference type="Proteomes" id="UP000295172"/>
    </source>
</evidence>
<dbReference type="AlphaFoldDB" id="A0A4V2YFF0"/>
<reference evidence="3 4" key="1">
    <citation type="submission" date="2019-02" db="EMBL/GenBank/DDBJ databases">
        <title>Draft genome sequences of novel Actinobacteria.</title>
        <authorList>
            <person name="Sahin N."/>
            <person name="Ay H."/>
            <person name="Saygin H."/>
        </authorList>
    </citation>
    <scope>NUCLEOTIDE SEQUENCE [LARGE SCALE GENOMIC DNA]</scope>
    <source>
        <strain evidence="3 4">16K104</strain>
    </source>
</reference>
<accession>A0A4V2YFF0</accession>
<dbReference type="Proteomes" id="UP000295172">
    <property type="component" value="Unassembled WGS sequence"/>
</dbReference>
<organism evidence="3 4">
    <name type="scientific">Kribbella turkmenica</name>
    <dbReference type="NCBI Taxonomy" id="2530375"/>
    <lineage>
        <taxon>Bacteria</taxon>
        <taxon>Bacillati</taxon>
        <taxon>Actinomycetota</taxon>
        <taxon>Actinomycetes</taxon>
        <taxon>Propionibacteriales</taxon>
        <taxon>Kribbellaceae</taxon>
        <taxon>Kribbella</taxon>
    </lineage>
</organism>
<keyword evidence="2" id="KW-0732">Signal</keyword>
<evidence type="ECO:0008006" key="5">
    <source>
        <dbReference type="Google" id="ProtNLM"/>
    </source>
</evidence>
<feature type="region of interest" description="Disordered" evidence="1">
    <location>
        <begin position="21"/>
        <end position="57"/>
    </location>
</feature>
<evidence type="ECO:0000313" key="3">
    <source>
        <dbReference type="EMBL" id="TDD22927.1"/>
    </source>
</evidence>
<name>A0A4V2YFF0_9ACTN</name>
<feature type="chain" id="PRO_5039344585" description="PASTA domain-containing protein" evidence="2">
    <location>
        <begin position="23"/>
        <end position="136"/>
    </location>
</feature>
<proteinExistence type="predicted"/>
<evidence type="ECO:0000256" key="2">
    <source>
        <dbReference type="SAM" id="SignalP"/>
    </source>
</evidence>
<dbReference type="RefSeq" id="WP_132321823.1">
    <property type="nucleotide sequence ID" value="NZ_SMKR01000077.1"/>
</dbReference>
<gene>
    <name evidence="3" type="ORF">E1218_18615</name>
</gene>
<keyword evidence="4" id="KW-1185">Reference proteome</keyword>
<dbReference type="OrthoDB" id="5801841at2"/>
<dbReference type="EMBL" id="SMKR01000077">
    <property type="protein sequence ID" value="TDD22927.1"/>
    <property type="molecule type" value="Genomic_DNA"/>
</dbReference>
<comment type="caution">
    <text evidence="3">The sequence shown here is derived from an EMBL/GenBank/DDBJ whole genome shotgun (WGS) entry which is preliminary data.</text>
</comment>
<feature type="compositionally biased region" description="Low complexity" evidence="1">
    <location>
        <begin position="28"/>
        <end position="57"/>
    </location>
</feature>
<dbReference type="PROSITE" id="PS51257">
    <property type="entry name" value="PROKAR_LIPOPROTEIN"/>
    <property type="match status" value="1"/>
</dbReference>